<dbReference type="EMBL" id="CM029041">
    <property type="protein sequence ID" value="KAG2629208.1"/>
    <property type="molecule type" value="Genomic_DNA"/>
</dbReference>
<keyword evidence="7 10" id="KW-0067">ATP-binding</keyword>
<evidence type="ECO:0000256" key="5">
    <source>
        <dbReference type="ARBA" id="ARBA00022741"/>
    </source>
</evidence>
<evidence type="ECO:0000256" key="2">
    <source>
        <dbReference type="ARBA" id="ARBA00022527"/>
    </source>
</evidence>
<evidence type="ECO:0000259" key="14">
    <source>
        <dbReference type="PROSITE" id="PS50011"/>
    </source>
</evidence>
<evidence type="ECO:0000313" key="16">
    <source>
        <dbReference type="Proteomes" id="UP000823388"/>
    </source>
</evidence>
<evidence type="ECO:0000256" key="4">
    <source>
        <dbReference type="ARBA" id="ARBA00022729"/>
    </source>
</evidence>
<dbReference type="OrthoDB" id="4062651at2759"/>
<dbReference type="PROSITE" id="PS01187">
    <property type="entry name" value="EGF_CA"/>
    <property type="match status" value="1"/>
</dbReference>
<dbReference type="PANTHER" id="PTHR27005">
    <property type="entry name" value="WALL-ASSOCIATED RECEPTOR KINASE-LIKE 21"/>
    <property type="match status" value="1"/>
</dbReference>
<keyword evidence="3" id="KW-0808">Transferase</keyword>
<evidence type="ECO:0000256" key="12">
    <source>
        <dbReference type="SAM" id="Phobius"/>
    </source>
</evidence>
<dbReference type="InterPro" id="IPR025287">
    <property type="entry name" value="WAK_GUB"/>
</dbReference>
<dbReference type="InterPro" id="IPR017441">
    <property type="entry name" value="Protein_kinase_ATP_BS"/>
</dbReference>
<dbReference type="GO" id="GO:0005509">
    <property type="term" value="F:calcium ion binding"/>
    <property type="evidence" value="ECO:0007669"/>
    <property type="project" value="InterPro"/>
</dbReference>
<dbReference type="AlphaFoldDB" id="A0A8T0V426"/>
<dbReference type="CDD" id="cd00054">
    <property type="entry name" value="EGF_CA"/>
    <property type="match status" value="1"/>
</dbReference>
<proteinExistence type="predicted"/>
<evidence type="ECO:0000256" key="6">
    <source>
        <dbReference type="ARBA" id="ARBA00022777"/>
    </source>
</evidence>
<gene>
    <name evidence="15" type="ORF">PVAP13_3KG397700</name>
</gene>
<protein>
    <recommendedName>
        <fullName evidence="14">Protein kinase domain-containing protein</fullName>
    </recommendedName>
</protein>
<dbReference type="GO" id="GO:0005524">
    <property type="term" value="F:ATP binding"/>
    <property type="evidence" value="ECO:0007669"/>
    <property type="project" value="UniProtKB-UniRule"/>
</dbReference>
<dbReference type="InterPro" id="IPR045274">
    <property type="entry name" value="WAK-like"/>
</dbReference>
<dbReference type="FunFam" id="1.10.510.10:FF:000474">
    <property type="entry name" value="Wall-associated receptor kinase 3"/>
    <property type="match status" value="1"/>
</dbReference>
<dbReference type="Pfam" id="PF13947">
    <property type="entry name" value="GUB_WAK_bind"/>
    <property type="match status" value="1"/>
</dbReference>
<keyword evidence="9" id="KW-0325">Glycoprotein</keyword>
<dbReference type="Proteomes" id="UP000823388">
    <property type="component" value="Chromosome 3K"/>
</dbReference>
<dbReference type="GO" id="GO:0004674">
    <property type="term" value="F:protein serine/threonine kinase activity"/>
    <property type="evidence" value="ECO:0007669"/>
    <property type="project" value="UniProtKB-KW"/>
</dbReference>
<dbReference type="InterPro" id="IPR018097">
    <property type="entry name" value="EGF_Ca-bd_CS"/>
</dbReference>
<keyword evidence="5 10" id="KW-0547">Nucleotide-binding</keyword>
<comment type="subcellular location">
    <subcellularLocation>
        <location evidence="1">Membrane</location>
        <topology evidence="1">Single-pass type I membrane protein</topology>
    </subcellularLocation>
</comment>
<feature type="binding site" evidence="10">
    <location>
        <position position="473"/>
    </location>
    <ligand>
        <name>ATP</name>
        <dbReference type="ChEBI" id="CHEBI:30616"/>
    </ligand>
</feature>
<dbReference type="InterPro" id="IPR011009">
    <property type="entry name" value="Kinase-like_dom_sf"/>
</dbReference>
<evidence type="ECO:0000256" key="9">
    <source>
        <dbReference type="ARBA" id="ARBA00023180"/>
    </source>
</evidence>
<keyword evidence="12" id="KW-0472">Membrane</keyword>
<feature type="signal peptide" evidence="13">
    <location>
        <begin position="1"/>
        <end position="38"/>
    </location>
</feature>
<feature type="chain" id="PRO_5035824594" description="Protein kinase domain-containing protein" evidence="13">
    <location>
        <begin position="39"/>
        <end position="726"/>
    </location>
</feature>
<dbReference type="SUPFAM" id="SSF57196">
    <property type="entry name" value="EGF/Laminin"/>
    <property type="match status" value="1"/>
</dbReference>
<dbReference type="SUPFAM" id="SSF56112">
    <property type="entry name" value="Protein kinase-like (PK-like)"/>
    <property type="match status" value="1"/>
</dbReference>
<evidence type="ECO:0000256" key="11">
    <source>
        <dbReference type="SAM" id="Coils"/>
    </source>
</evidence>
<keyword evidence="8" id="KW-1015">Disulfide bond</keyword>
<keyword evidence="16" id="KW-1185">Reference proteome</keyword>
<dbReference type="SMART" id="SM00179">
    <property type="entry name" value="EGF_CA"/>
    <property type="match status" value="1"/>
</dbReference>
<keyword evidence="4 13" id="KW-0732">Signal</keyword>
<evidence type="ECO:0000256" key="1">
    <source>
        <dbReference type="ARBA" id="ARBA00004479"/>
    </source>
</evidence>
<dbReference type="GO" id="GO:0030247">
    <property type="term" value="F:polysaccharide binding"/>
    <property type="evidence" value="ECO:0007669"/>
    <property type="project" value="InterPro"/>
</dbReference>
<comment type="caution">
    <text evidence="15">The sequence shown here is derived from an EMBL/GenBank/DDBJ whole genome shotgun (WGS) entry which is preliminary data.</text>
</comment>
<dbReference type="PROSITE" id="PS50011">
    <property type="entry name" value="PROTEIN_KINASE_DOM"/>
    <property type="match status" value="1"/>
</dbReference>
<feature type="coiled-coil region" evidence="11">
    <location>
        <begin position="400"/>
        <end position="427"/>
    </location>
</feature>
<dbReference type="GO" id="GO:0007166">
    <property type="term" value="P:cell surface receptor signaling pathway"/>
    <property type="evidence" value="ECO:0007669"/>
    <property type="project" value="InterPro"/>
</dbReference>
<keyword evidence="6" id="KW-0418">Kinase</keyword>
<name>A0A8T0V426_PANVG</name>
<dbReference type="SMART" id="SM00181">
    <property type="entry name" value="EGF"/>
    <property type="match status" value="2"/>
</dbReference>
<dbReference type="Gene3D" id="2.90.20.10">
    <property type="entry name" value="Plasmodium vivax P25 domain"/>
    <property type="match status" value="1"/>
</dbReference>
<keyword evidence="12" id="KW-1133">Transmembrane helix</keyword>
<dbReference type="Gene3D" id="1.10.510.10">
    <property type="entry name" value="Transferase(Phosphotransferase) domain 1"/>
    <property type="match status" value="1"/>
</dbReference>
<dbReference type="SMART" id="SM00220">
    <property type="entry name" value="S_TKc"/>
    <property type="match status" value="1"/>
</dbReference>
<dbReference type="InterPro" id="IPR001245">
    <property type="entry name" value="Ser-Thr/Tyr_kinase_cat_dom"/>
</dbReference>
<feature type="domain" description="Protein kinase" evidence="14">
    <location>
        <begin position="445"/>
        <end position="724"/>
    </location>
</feature>
<evidence type="ECO:0000256" key="8">
    <source>
        <dbReference type="ARBA" id="ARBA00023157"/>
    </source>
</evidence>
<dbReference type="InterPro" id="IPR000719">
    <property type="entry name" value="Prot_kinase_dom"/>
</dbReference>
<keyword evidence="2" id="KW-0723">Serine/threonine-protein kinase</keyword>
<keyword evidence="12" id="KW-0812">Transmembrane</keyword>
<dbReference type="Gene3D" id="3.30.200.20">
    <property type="entry name" value="Phosphorylase Kinase, domain 1"/>
    <property type="match status" value="1"/>
</dbReference>
<dbReference type="PANTHER" id="PTHR27005:SF145">
    <property type="entry name" value="OS10G0142600 PROTEIN"/>
    <property type="match status" value="1"/>
</dbReference>
<dbReference type="InterPro" id="IPR008271">
    <property type="entry name" value="Ser/Thr_kinase_AS"/>
</dbReference>
<evidence type="ECO:0000256" key="7">
    <source>
        <dbReference type="ARBA" id="ARBA00022840"/>
    </source>
</evidence>
<dbReference type="FunFam" id="3.30.200.20:FF:000337">
    <property type="entry name" value="Wall-associated receptor kinase 3"/>
    <property type="match status" value="1"/>
</dbReference>
<dbReference type="InterPro" id="IPR000742">
    <property type="entry name" value="EGF"/>
</dbReference>
<evidence type="ECO:0000313" key="15">
    <source>
        <dbReference type="EMBL" id="KAG2629208.1"/>
    </source>
</evidence>
<dbReference type="Pfam" id="PF07714">
    <property type="entry name" value="PK_Tyr_Ser-Thr"/>
    <property type="match status" value="1"/>
</dbReference>
<keyword evidence="11" id="KW-0175">Coiled coil</keyword>
<reference evidence="15" key="1">
    <citation type="submission" date="2020-05" db="EMBL/GenBank/DDBJ databases">
        <title>WGS assembly of Panicum virgatum.</title>
        <authorList>
            <person name="Lovell J.T."/>
            <person name="Jenkins J."/>
            <person name="Shu S."/>
            <person name="Juenger T.E."/>
            <person name="Schmutz J."/>
        </authorList>
    </citation>
    <scope>NUCLEOTIDE SEQUENCE</scope>
    <source>
        <strain evidence="15">AP13</strain>
    </source>
</reference>
<evidence type="ECO:0000256" key="13">
    <source>
        <dbReference type="SAM" id="SignalP"/>
    </source>
</evidence>
<dbReference type="InterPro" id="IPR001881">
    <property type="entry name" value="EGF-like_Ca-bd_dom"/>
</dbReference>
<dbReference type="PROSITE" id="PS00108">
    <property type="entry name" value="PROTEIN_KINASE_ST"/>
    <property type="match status" value="1"/>
</dbReference>
<evidence type="ECO:0000256" key="10">
    <source>
        <dbReference type="PROSITE-ProRule" id="PRU10141"/>
    </source>
</evidence>
<accession>A0A8T0V426</accession>
<organism evidence="15 16">
    <name type="scientific">Panicum virgatum</name>
    <name type="common">Blackwell switchgrass</name>
    <dbReference type="NCBI Taxonomy" id="38727"/>
    <lineage>
        <taxon>Eukaryota</taxon>
        <taxon>Viridiplantae</taxon>
        <taxon>Streptophyta</taxon>
        <taxon>Embryophyta</taxon>
        <taxon>Tracheophyta</taxon>
        <taxon>Spermatophyta</taxon>
        <taxon>Magnoliopsida</taxon>
        <taxon>Liliopsida</taxon>
        <taxon>Poales</taxon>
        <taxon>Poaceae</taxon>
        <taxon>PACMAD clade</taxon>
        <taxon>Panicoideae</taxon>
        <taxon>Panicodae</taxon>
        <taxon>Paniceae</taxon>
        <taxon>Panicinae</taxon>
        <taxon>Panicum</taxon>
        <taxon>Panicum sect. Hiantes</taxon>
    </lineage>
</organism>
<sequence length="726" mass="79834">MQAATDHPVEIKPKSWTMSTPSLLLPPVLLLAATVAMAESVINVKPGCQESCGGVAIPYPFGIGPGCFRPGFEINCVSTGIASMPVLAGATSSGQDDAVEVLELFVAPRPEARVRLPVAWQCFDANGTLTGDSSGDFNFNREGVYRISNTSNELYVLGCNSLIYTRGGEGGRFPYAYYAGCTTYANSSTDPQDGVCAGIGCCHVDIPPGLTDNLMHMFSDRGTWSHANQSFCPCDYAFIVEKGLYTFRASHLRSMPRITQTMPLVLDWAIRDNGSASMSCAAEAKKTTSYACVSNHSKCVDSTNGPGYICNCTQGYGGNPYVIGGCTNIDECAFPEKFPCHGVCKDTVGFYECRCPWGYESTGDPKENQCNPKLSRSAKIAIGVIVGTFGLIVVLLLTWLMFKHIELKAKNRELEEIERKNGGERLRNMKSLKIFTEQEIQKITDNNSKYLGKGSFGKVYKGTLPDTTKVAVKASIEVTEHTLDNFVKEVEIQSNMIHMNILKLLGCCLEVNVPLLVYEYAANGSLEDILYGKHGQPLQPLKLNSRLDIAIRSAEGLAYMHSYIQPTIQHGDVKPGNILLDSKLVPKISDFGLSKFLTTGKQYATVVVGCLGYMDPVFKHTGRLTEKSDVYSFGVVLLELICRKRITYGENGLIMEFKRAFDEEKSGRAMFDNEIAKEEDIPVLDEIGTLAIKCLKERCEERPHMASVARQLATLKETWEQRFLSM</sequence>
<dbReference type="GO" id="GO:0005886">
    <property type="term" value="C:plasma membrane"/>
    <property type="evidence" value="ECO:0007669"/>
    <property type="project" value="TreeGrafter"/>
</dbReference>
<evidence type="ECO:0000256" key="3">
    <source>
        <dbReference type="ARBA" id="ARBA00022679"/>
    </source>
</evidence>
<feature type="transmembrane region" description="Helical" evidence="12">
    <location>
        <begin position="380"/>
        <end position="402"/>
    </location>
</feature>
<dbReference type="PROSITE" id="PS00107">
    <property type="entry name" value="PROTEIN_KINASE_ATP"/>
    <property type="match status" value="1"/>
</dbReference>